<dbReference type="InterPro" id="IPR011990">
    <property type="entry name" value="TPR-like_helical_dom_sf"/>
</dbReference>
<name>A0A5K0V8E7_9MAGN</name>
<dbReference type="Pfam" id="PF20431">
    <property type="entry name" value="E_motif"/>
    <property type="match status" value="1"/>
</dbReference>
<proteinExistence type="inferred from homology"/>
<dbReference type="PROSITE" id="PS51375">
    <property type="entry name" value="PPR"/>
    <property type="match status" value="5"/>
</dbReference>
<protein>
    <recommendedName>
        <fullName evidence="4">DYW domain-containing protein</fullName>
    </recommendedName>
</protein>
<evidence type="ECO:0000256" key="3">
    <source>
        <dbReference type="PROSITE-ProRule" id="PRU00708"/>
    </source>
</evidence>
<dbReference type="InterPro" id="IPR046960">
    <property type="entry name" value="PPR_At4g14850-like_plant"/>
</dbReference>
<dbReference type="AlphaFoldDB" id="A0A5K0V8E7"/>
<feature type="domain" description="DYW" evidence="4">
    <location>
        <begin position="740"/>
        <end position="832"/>
    </location>
</feature>
<dbReference type="FunFam" id="1.25.40.10:FF:000031">
    <property type="entry name" value="Pentatricopeptide repeat-containing protein mitochondrial"/>
    <property type="match status" value="1"/>
</dbReference>
<evidence type="ECO:0000256" key="1">
    <source>
        <dbReference type="ARBA" id="ARBA00006643"/>
    </source>
</evidence>
<comment type="similarity">
    <text evidence="1">Belongs to the PPR family. PCMP-H subfamily.</text>
</comment>
<dbReference type="FunFam" id="1.25.40.10:FF:000382">
    <property type="entry name" value="Pentatricopeptide repeat-containing protein"/>
    <property type="match status" value="1"/>
</dbReference>
<organism evidence="5">
    <name type="scientific">Nymphaea colorata</name>
    <name type="common">pocket water lily</name>
    <dbReference type="NCBI Taxonomy" id="210225"/>
    <lineage>
        <taxon>Eukaryota</taxon>
        <taxon>Viridiplantae</taxon>
        <taxon>Streptophyta</taxon>
        <taxon>Embryophyta</taxon>
        <taxon>Tracheophyta</taxon>
        <taxon>Spermatophyta</taxon>
        <taxon>Magnoliopsida</taxon>
        <taxon>Nymphaeales</taxon>
        <taxon>Nymphaeaceae</taxon>
        <taxon>Nymphaea</taxon>
    </lineage>
</organism>
<feature type="repeat" description="PPR" evidence="3">
    <location>
        <begin position="525"/>
        <end position="559"/>
    </location>
</feature>
<dbReference type="Pfam" id="PF14432">
    <property type="entry name" value="DYW_deaminase"/>
    <property type="match status" value="1"/>
</dbReference>
<dbReference type="FunFam" id="1.25.40.10:FF:000196">
    <property type="entry name" value="Pentatricopeptide repeat-containing protein At4g14850"/>
    <property type="match status" value="1"/>
</dbReference>
<evidence type="ECO:0000256" key="2">
    <source>
        <dbReference type="ARBA" id="ARBA00022737"/>
    </source>
</evidence>
<dbReference type="GO" id="GO:0008270">
    <property type="term" value="F:zinc ion binding"/>
    <property type="evidence" value="ECO:0007669"/>
    <property type="project" value="InterPro"/>
</dbReference>
<dbReference type="FunFam" id="1.25.40.10:FF:000201">
    <property type="entry name" value="Pentatricopeptide repeat-containing protein mitochondrial"/>
    <property type="match status" value="1"/>
</dbReference>
<dbReference type="PANTHER" id="PTHR47926:SF538">
    <property type="entry name" value="WHIM2 DOMAIN-CONTAINING PROTEIN"/>
    <property type="match status" value="1"/>
</dbReference>
<dbReference type="GO" id="GO:0009451">
    <property type="term" value="P:RNA modification"/>
    <property type="evidence" value="ECO:0007669"/>
    <property type="project" value="InterPro"/>
</dbReference>
<dbReference type="FunFam" id="1.25.40.10:FF:000366">
    <property type="entry name" value="Pentatricopeptide (PPR) repeat-containing protein"/>
    <property type="match status" value="1"/>
</dbReference>
<dbReference type="Gene3D" id="1.25.40.10">
    <property type="entry name" value="Tetratricopeptide repeat domain"/>
    <property type="match status" value="5"/>
</dbReference>
<feature type="repeat" description="PPR" evidence="3">
    <location>
        <begin position="123"/>
        <end position="157"/>
    </location>
</feature>
<reference evidence="5" key="1">
    <citation type="submission" date="2019-09" db="EMBL/GenBank/DDBJ databases">
        <authorList>
            <person name="Zhang L."/>
        </authorList>
    </citation>
    <scope>NUCLEOTIDE SEQUENCE</scope>
</reference>
<dbReference type="InterPro" id="IPR032867">
    <property type="entry name" value="DYW_dom"/>
</dbReference>
<dbReference type="InterPro" id="IPR002885">
    <property type="entry name" value="PPR_rpt"/>
</dbReference>
<dbReference type="PANTHER" id="PTHR47926">
    <property type="entry name" value="PENTATRICOPEPTIDE REPEAT-CONTAINING PROTEIN"/>
    <property type="match status" value="1"/>
</dbReference>
<sequence length="832" mass="92498">MVHCSTITFPANKMFDNMTPEAHPPWNHILFEYSRRNLFQEVLSLFFHMRRSDVSPDSLCLSSVLKACSSLSDPIAGGQVHSYCVKSGHDSGVSVGTALVDMYMKCGSVNDAQQAFHDMPETNVVTWTTLLAGYVQNGCPEIALEFFIRMHEEDLKPNHFTFATVLAACADLGAVQAGSNIHSLVLKLGFSTTLFVGNSLLNMYSKCGLISAAQMVFDGLSNRSSISWNAMLTGLVQNGFHAEALEIFHQMRMDGVQLTQATFTTLIKACADNRELGFTRQLHSCALKTGFASDTSTLTGLVIAYAKCKQMEVAHGLFSLVPEVQTVVSWTAMVGGYLENGMTEQALHGFRKMWREDIKPNEFTFSTILTAAPLLTPSQFHAQAIKAGYESSPKVGTALLTAYVKLSCMEEAAKIFSLMDEKDTVSWSAMITGYAQIGDSEGAARLFRRMTQQGVEPNEFTFSGVLNACSSPTAAVEQGKQLHGLVIKSCLDNAICVSSALVTMYARRGDIDHAYKLFVRQTERDIVSWNSMISCYAQHGRGKKALEVFSELENEGLQLDGITFVGVLTACNHAGLVDEGCRYFKSMTSIYHVHPTMEHYACMVDLYSRAGQLESAMNLINEMPFPAGPTVWRTLLGGCRIHRNLKLGELAADKLMSLEPHDSAAYVLLSNMYAAAGRWEERAKVRCLMEERAVKKEVGYSWIEVQHQIHAFTASERFHPMKDQIYKKLDELGSQLKREGYCPDTNFVLHDLEDEQKEQILAHHSERLAIAFGLISTPLETPLQIVKNLRVCGDCHTVIKMISRITGRKITLRDWNRFHHFSDGSCSCGDYW</sequence>
<feature type="repeat" description="PPR" evidence="3">
    <location>
        <begin position="224"/>
        <end position="258"/>
    </location>
</feature>
<dbReference type="InterPro" id="IPR046848">
    <property type="entry name" value="E_motif"/>
</dbReference>
<accession>A0A5K0V8E7</accession>
<feature type="repeat" description="PPR" evidence="3">
    <location>
        <begin position="423"/>
        <end position="457"/>
    </location>
</feature>
<evidence type="ECO:0000313" key="5">
    <source>
        <dbReference type="EMBL" id="VVV37221.1"/>
    </source>
</evidence>
<feature type="repeat" description="PPR" evidence="3">
    <location>
        <begin position="326"/>
        <end position="360"/>
    </location>
</feature>
<dbReference type="NCBIfam" id="TIGR00756">
    <property type="entry name" value="PPR"/>
    <property type="match status" value="5"/>
</dbReference>
<gene>
    <name evidence="5" type="ORF">NYM_LOCUS1580</name>
</gene>
<evidence type="ECO:0000259" key="4">
    <source>
        <dbReference type="Pfam" id="PF14432"/>
    </source>
</evidence>
<dbReference type="Pfam" id="PF01535">
    <property type="entry name" value="PPR"/>
    <property type="match status" value="5"/>
</dbReference>
<dbReference type="Pfam" id="PF13041">
    <property type="entry name" value="PPR_2"/>
    <property type="match status" value="5"/>
</dbReference>
<dbReference type="Gramene" id="NC1G0111190.1">
    <property type="protein sequence ID" value="NC1G0111190.1:cds"/>
    <property type="gene ID" value="NC1G0111190"/>
</dbReference>
<keyword evidence="2" id="KW-0677">Repeat</keyword>
<dbReference type="EMBL" id="LR721774">
    <property type="protein sequence ID" value="VVV37221.1"/>
    <property type="molecule type" value="Genomic_DNA"/>
</dbReference>
<dbReference type="GO" id="GO:0003723">
    <property type="term" value="F:RNA binding"/>
    <property type="evidence" value="ECO:0007669"/>
    <property type="project" value="InterPro"/>
</dbReference>